<name>A0A9P8VE88_9PEZI</name>
<dbReference type="Proteomes" id="UP000770015">
    <property type="component" value="Unassembled WGS sequence"/>
</dbReference>
<evidence type="ECO:0000313" key="2">
    <source>
        <dbReference type="EMBL" id="KAH6690302.1"/>
    </source>
</evidence>
<comment type="caution">
    <text evidence="2">The sequence shown here is derived from an EMBL/GenBank/DDBJ whole genome shotgun (WGS) entry which is preliminary data.</text>
</comment>
<feature type="region of interest" description="Disordered" evidence="1">
    <location>
        <begin position="1"/>
        <end position="20"/>
    </location>
</feature>
<proteinExistence type="predicted"/>
<keyword evidence="3" id="KW-1185">Reference proteome</keyword>
<evidence type="ECO:0000313" key="3">
    <source>
        <dbReference type="Proteomes" id="UP000770015"/>
    </source>
</evidence>
<dbReference type="AlphaFoldDB" id="A0A9P8VE88"/>
<dbReference type="EMBL" id="JAGSXJ010000006">
    <property type="protein sequence ID" value="KAH6690302.1"/>
    <property type="molecule type" value="Genomic_DNA"/>
</dbReference>
<feature type="compositionally biased region" description="Polar residues" evidence="1">
    <location>
        <begin position="1"/>
        <end position="11"/>
    </location>
</feature>
<evidence type="ECO:0000256" key="1">
    <source>
        <dbReference type="SAM" id="MobiDB-lite"/>
    </source>
</evidence>
<reference evidence="2" key="1">
    <citation type="journal article" date="2021" name="Nat. Commun.">
        <title>Genetic determinants of endophytism in the Arabidopsis root mycobiome.</title>
        <authorList>
            <person name="Mesny F."/>
            <person name="Miyauchi S."/>
            <person name="Thiergart T."/>
            <person name="Pickel B."/>
            <person name="Atanasova L."/>
            <person name="Karlsson M."/>
            <person name="Huettel B."/>
            <person name="Barry K.W."/>
            <person name="Haridas S."/>
            <person name="Chen C."/>
            <person name="Bauer D."/>
            <person name="Andreopoulos W."/>
            <person name="Pangilinan J."/>
            <person name="LaButti K."/>
            <person name="Riley R."/>
            <person name="Lipzen A."/>
            <person name="Clum A."/>
            <person name="Drula E."/>
            <person name="Henrissat B."/>
            <person name="Kohler A."/>
            <person name="Grigoriev I.V."/>
            <person name="Martin F.M."/>
            <person name="Hacquard S."/>
        </authorList>
    </citation>
    <scope>NUCLEOTIDE SEQUENCE</scope>
    <source>
        <strain evidence="2">MPI-SDFR-AT-0117</strain>
    </source>
</reference>
<organism evidence="2 3">
    <name type="scientific">Plectosphaerella plurivora</name>
    <dbReference type="NCBI Taxonomy" id="936078"/>
    <lineage>
        <taxon>Eukaryota</taxon>
        <taxon>Fungi</taxon>
        <taxon>Dikarya</taxon>
        <taxon>Ascomycota</taxon>
        <taxon>Pezizomycotina</taxon>
        <taxon>Sordariomycetes</taxon>
        <taxon>Hypocreomycetidae</taxon>
        <taxon>Glomerellales</taxon>
        <taxon>Plectosphaerellaceae</taxon>
        <taxon>Plectosphaerella</taxon>
    </lineage>
</organism>
<gene>
    <name evidence="2" type="ORF">F5X68DRAFT_68816</name>
</gene>
<accession>A0A9P8VE88</accession>
<protein>
    <submittedName>
        <fullName evidence="2">Uncharacterized protein</fullName>
    </submittedName>
</protein>
<sequence>MHAASHTSIEHTNPPKRPRQLAEISNGTRSAPASLSSPTELVSCFRASPWSRKFTSPWATLPTHALAPPPVCRASRCAACLSICNCKADHPRFAYPALSCRPDCLPAPTLAQTTPCTGYSTAPPDLQNKEPLGARLIKCRPWRIPYLDVSSNTEATFKPPGLPSPRPLPLLADCLLASPPAGLARHSAPRANSCHLLLSHSPDSTIPNSQRAWMGCPRETLQGSTPPPPFHDMI</sequence>